<dbReference type="AlphaFoldDB" id="A0A2A2JM04"/>
<protein>
    <submittedName>
        <fullName evidence="2">Uncharacterized protein</fullName>
    </submittedName>
</protein>
<sequence>MRACSYQASNVPTPRSNTPKRVPSAAANVSSTNPTTKNVVVQEEFPEFPRPNGGENDTFSVIDDSASIATSLEDEAFEFDLNPDDDPFGGAEMAEEATFIDEQIINDRIYKSLMAKNCNVLSAKLSSIHATVNVHKRNVRVLGAVNHANLSYKLNILRSEVYDAIRKKQRSLSPMEGGSEQAKFCVNVPANSTTSVVNVNVTQLKADLDDEIIAHLTPFLYDEQVTENKVRLIVNVKDSDISIKDCKKKQPMKLKIKECVIEQDEDNPEDNLKTLQI</sequence>
<reference evidence="2 3" key="1">
    <citation type="journal article" date="2017" name="Curr. Biol.">
        <title>Genome architecture and evolution of a unichromosomal asexual nematode.</title>
        <authorList>
            <person name="Fradin H."/>
            <person name="Zegar C."/>
            <person name="Gutwein M."/>
            <person name="Lucas J."/>
            <person name="Kovtun M."/>
            <person name="Corcoran D."/>
            <person name="Baugh L.R."/>
            <person name="Kiontke K."/>
            <person name="Gunsalus K."/>
            <person name="Fitch D.H."/>
            <person name="Piano F."/>
        </authorList>
    </citation>
    <scope>NUCLEOTIDE SEQUENCE [LARGE SCALE GENOMIC DNA]</scope>
    <source>
        <strain evidence="2">PF1309</strain>
    </source>
</reference>
<accession>A0A2A2JM04</accession>
<organism evidence="2 3">
    <name type="scientific">Diploscapter pachys</name>
    <dbReference type="NCBI Taxonomy" id="2018661"/>
    <lineage>
        <taxon>Eukaryota</taxon>
        <taxon>Metazoa</taxon>
        <taxon>Ecdysozoa</taxon>
        <taxon>Nematoda</taxon>
        <taxon>Chromadorea</taxon>
        <taxon>Rhabditida</taxon>
        <taxon>Rhabditina</taxon>
        <taxon>Rhabditomorpha</taxon>
        <taxon>Rhabditoidea</taxon>
        <taxon>Rhabditidae</taxon>
        <taxon>Diploscapter</taxon>
    </lineage>
</organism>
<evidence type="ECO:0000256" key="1">
    <source>
        <dbReference type="SAM" id="MobiDB-lite"/>
    </source>
</evidence>
<proteinExistence type="predicted"/>
<dbReference type="STRING" id="2018661.A0A2A2JM04"/>
<dbReference type="EMBL" id="LIAE01010348">
    <property type="protein sequence ID" value="PAV62745.1"/>
    <property type="molecule type" value="Genomic_DNA"/>
</dbReference>
<gene>
    <name evidence="2" type="ORF">WR25_22971</name>
</gene>
<comment type="caution">
    <text evidence="2">The sequence shown here is derived from an EMBL/GenBank/DDBJ whole genome shotgun (WGS) entry which is preliminary data.</text>
</comment>
<feature type="compositionally biased region" description="Polar residues" evidence="1">
    <location>
        <begin position="1"/>
        <end position="19"/>
    </location>
</feature>
<feature type="region of interest" description="Disordered" evidence="1">
    <location>
        <begin position="1"/>
        <end position="38"/>
    </location>
</feature>
<dbReference type="Proteomes" id="UP000218231">
    <property type="component" value="Unassembled WGS sequence"/>
</dbReference>
<name>A0A2A2JM04_9BILA</name>
<dbReference type="OrthoDB" id="5847865at2759"/>
<evidence type="ECO:0000313" key="2">
    <source>
        <dbReference type="EMBL" id="PAV62745.1"/>
    </source>
</evidence>
<feature type="compositionally biased region" description="Polar residues" evidence="1">
    <location>
        <begin position="27"/>
        <end position="38"/>
    </location>
</feature>
<keyword evidence="3" id="KW-1185">Reference proteome</keyword>
<evidence type="ECO:0000313" key="3">
    <source>
        <dbReference type="Proteomes" id="UP000218231"/>
    </source>
</evidence>